<reference evidence="2 3" key="1">
    <citation type="journal article" date="2023" name="Plants (Basel)">
        <title>Bridging the Gap: Combining Genomics and Transcriptomics Approaches to Understand Stylosanthes scabra, an Orphan Legume from the Brazilian Caatinga.</title>
        <authorList>
            <person name="Ferreira-Neto J.R.C."/>
            <person name="da Silva M.D."/>
            <person name="Binneck E."/>
            <person name="de Melo N.F."/>
            <person name="da Silva R.H."/>
            <person name="de Melo A.L.T.M."/>
            <person name="Pandolfi V."/>
            <person name="Bustamante F.O."/>
            <person name="Brasileiro-Vidal A.C."/>
            <person name="Benko-Iseppon A.M."/>
        </authorList>
    </citation>
    <scope>NUCLEOTIDE SEQUENCE [LARGE SCALE GENOMIC DNA]</scope>
    <source>
        <tissue evidence="2">Leaves</tissue>
    </source>
</reference>
<sequence>MDLQQLKDFILRCIGQEHGKRVQKVYYKYWHVVDGTFHFKRFRLRYDRDVALIHGWHLHLGTIPLLELYAILIDEGNDSEVDSQSGGGVARNIRRSMLDLNRMPEGSSEGSIPFTDQLVADVVDSHDESVIGDPTTHPYLLNHDSDDDGVDNEPEDVSEEEEDGDEKDEEAKEEVQGVSYFGQTQPTYAQPELRRPYDHPAHFRTLNLGAMDMGSHGFQGGPDMKLAQVDIPLALLSIAGCRENETNVSQASTSQARQTPRLSHDPSEPWLQRAQNQLVGVNPECAHLAAS</sequence>
<organism evidence="2 3">
    <name type="scientific">Stylosanthes scabra</name>
    <dbReference type="NCBI Taxonomy" id="79078"/>
    <lineage>
        <taxon>Eukaryota</taxon>
        <taxon>Viridiplantae</taxon>
        <taxon>Streptophyta</taxon>
        <taxon>Embryophyta</taxon>
        <taxon>Tracheophyta</taxon>
        <taxon>Spermatophyta</taxon>
        <taxon>Magnoliopsida</taxon>
        <taxon>eudicotyledons</taxon>
        <taxon>Gunneridae</taxon>
        <taxon>Pentapetalae</taxon>
        <taxon>rosids</taxon>
        <taxon>fabids</taxon>
        <taxon>Fabales</taxon>
        <taxon>Fabaceae</taxon>
        <taxon>Papilionoideae</taxon>
        <taxon>50 kb inversion clade</taxon>
        <taxon>dalbergioids sensu lato</taxon>
        <taxon>Dalbergieae</taxon>
        <taxon>Pterocarpus clade</taxon>
        <taxon>Stylosanthes</taxon>
    </lineage>
</organism>
<evidence type="ECO:0000313" key="2">
    <source>
        <dbReference type="EMBL" id="MED6217882.1"/>
    </source>
</evidence>
<accession>A0ABU6Z7I1</accession>
<feature type="region of interest" description="Disordered" evidence="1">
    <location>
        <begin position="128"/>
        <end position="176"/>
    </location>
</feature>
<evidence type="ECO:0000313" key="3">
    <source>
        <dbReference type="Proteomes" id="UP001341840"/>
    </source>
</evidence>
<feature type="compositionally biased region" description="Polar residues" evidence="1">
    <location>
        <begin position="247"/>
        <end position="261"/>
    </location>
</feature>
<feature type="region of interest" description="Disordered" evidence="1">
    <location>
        <begin position="247"/>
        <end position="267"/>
    </location>
</feature>
<dbReference type="EMBL" id="JASCZI010271932">
    <property type="protein sequence ID" value="MED6217882.1"/>
    <property type="molecule type" value="Genomic_DNA"/>
</dbReference>
<dbReference type="Proteomes" id="UP001341840">
    <property type="component" value="Unassembled WGS sequence"/>
</dbReference>
<proteinExistence type="predicted"/>
<keyword evidence="3" id="KW-1185">Reference proteome</keyword>
<name>A0ABU6Z7I1_9FABA</name>
<gene>
    <name evidence="2" type="ORF">PIB30_021679</name>
</gene>
<comment type="caution">
    <text evidence="2">The sequence shown here is derived from an EMBL/GenBank/DDBJ whole genome shotgun (WGS) entry which is preliminary data.</text>
</comment>
<evidence type="ECO:0000256" key="1">
    <source>
        <dbReference type="SAM" id="MobiDB-lite"/>
    </source>
</evidence>
<feature type="compositionally biased region" description="Acidic residues" evidence="1">
    <location>
        <begin position="145"/>
        <end position="168"/>
    </location>
</feature>
<protein>
    <submittedName>
        <fullName evidence="2">Uncharacterized protein</fullName>
    </submittedName>
</protein>